<protein>
    <submittedName>
        <fullName evidence="1">Uncharacterized protein</fullName>
    </submittedName>
</protein>
<evidence type="ECO:0000313" key="1">
    <source>
        <dbReference type="EMBL" id="RHA54551.1"/>
    </source>
</evidence>
<dbReference type="Proteomes" id="UP000284598">
    <property type="component" value="Unassembled WGS sequence"/>
</dbReference>
<reference evidence="1 2" key="1">
    <citation type="submission" date="2018-08" db="EMBL/GenBank/DDBJ databases">
        <title>A genome reference for cultivated species of the human gut microbiota.</title>
        <authorList>
            <person name="Zou Y."/>
            <person name="Xue W."/>
            <person name="Luo G."/>
        </authorList>
    </citation>
    <scope>NUCLEOTIDE SEQUENCE [LARGE SCALE GENOMIC DNA]</scope>
    <source>
        <strain evidence="1 2">AM43-2</strain>
    </source>
</reference>
<name>A0A413S042_9FIRM</name>
<accession>A0A413S042</accession>
<sequence length="78" mass="9414">MKTYHKKTRNGKIWGTLPKIWDKSKIWENLKAKSLKAFCDKYKPKYAVRTSMSDFRQQDWMTNIPLYNIDKISEILDE</sequence>
<organism evidence="1 2">
    <name type="scientific">Eubacterium ventriosum</name>
    <dbReference type="NCBI Taxonomy" id="39496"/>
    <lineage>
        <taxon>Bacteria</taxon>
        <taxon>Bacillati</taxon>
        <taxon>Bacillota</taxon>
        <taxon>Clostridia</taxon>
        <taxon>Eubacteriales</taxon>
        <taxon>Eubacteriaceae</taxon>
        <taxon>Eubacterium</taxon>
    </lineage>
</organism>
<evidence type="ECO:0000313" key="2">
    <source>
        <dbReference type="Proteomes" id="UP000284598"/>
    </source>
</evidence>
<gene>
    <name evidence="1" type="ORF">DW929_07685</name>
</gene>
<dbReference type="EMBL" id="QSFO01000007">
    <property type="protein sequence ID" value="RHA54551.1"/>
    <property type="molecule type" value="Genomic_DNA"/>
</dbReference>
<comment type="caution">
    <text evidence="1">The sequence shown here is derived from an EMBL/GenBank/DDBJ whole genome shotgun (WGS) entry which is preliminary data.</text>
</comment>
<proteinExistence type="predicted"/>
<dbReference type="AlphaFoldDB" id="A0A413S042"/>